<sequence>MAHYNTESMSWALVTTLFRICGTSAPVVTHHTEIPTAQVHDTMFGCRQASCDASRTRLPFGSFECLFPSHIRVF</sequence>
<organism evidence="1 2">
    <name type="scientific">Penicillium camemberti (strain FM 013)</name>
    <dbReference type="NCBI Taxonomy" id="1429867"/>
    <lineage>
        <taxon>Eukaryota</taxon>
        <taxon>Fungi</taxon>
        <taxon>Dikarya</taxon>
        <taxon>Ascomycota</taxon>
        <taxon>Pezizomycotina</taxon>
        <taxon>Eurotiomycetes</taxon>
        <taxon>Eurotiomycetidae</taxon>
        <taxon>Eurotiales</taxon>
        <taxon>Aspergillaceae</taxon>
        <taxon>Penicillium</taxon>
    </lineage>
</organism>
<evidence type="ECO:0000313" key="1">
    <source>
        <dbReference type="EMBL" id="CRL23911.1"/>
    </source>
</evidence>
<dbReference type="Proteomes" id="UP000053732">
    <property type="component" value="Unassembled WGS sequence"/>
</dbReference>
<gene>
    <name evidence="1" type="ORF">PCAMFM013_S010g000349</name>
</gene>
<evidence type="ECO:0000313" key="2">
    <source>
        <dbReference type="Proteomes" id="UP000053732"/>
    </source>
</evidence>
<reference evidence="1 2" key="1">
    <citation type="journal article" date="2014" name="Nat. Commun.">
        <title>Multiple recent horizontal transfers of a large genomic region in cheese making fungi.</title>
        <authorList>
            <person name="Cheeseman K."/>
            <person name="Ropars J."/>
            <person name="Renault P."/>
            <person name="Dupont J."/>
            <person name="Gouzy J."/>
            <person name="Branca A."/>
            <person name="Abraham A.L."/>
            <person name="Ceppi M."/>
            <person name="Conseiller E."/>
            <person name="Debuchy R."/>
            <person name="Malagnac F."/>
            <person name="Goarin A."/>
            <person name="Silar P."/>
            <person name="Lacoste S."/>
            <person name="Sallet E."/>
            <person name="Bensimon A."/>
            <person name="Giraud T."/>
            <person name="Brygoo Y."/>
        </authorList>
    </citation>
    <scope>NUCLEOTIDE SEQUENCE [LARGE SCALE GENOMIC DNA]</scope>
    <source>
        <strain evidence="2">FM 013</strain>
    </source>
</reference>
<keyword evidence="2" id="KW-1185">Reference proteome</keyword>
<protein>
    <submittedName>
        <fullName evidence="1">Str. FM013</fullName>
    </submittedName>
</protein>
<dbReference type="AlphaFoldDB" id="A0A0G4PC79"/>
<name>A0A0G4PC79_PENC3</name>
<proteinExistence type="predicted"/>
<dbReference type="EMBL" id="HG793143">
    <property type="protein sequence ID" value="CRL23911.1"/>
    <property type="molecule type" value="Genomic_DNA"/>
</dbReference>
<accession>A0A0G4PC79</accession>